<evidence type="ECO:0008006" key="4">
    <source>
        <dbReference type="Google" id="ProtNLM"/>
    </source>
</evidence>
<gene>
    <name evidence="2" type="ORF">SAMN05421541_106151</name>
</gene>
<dbReference type="STRING" id="35752.SAMN05421541_106151"/>
<evidence type="ECO:0000313" key="3">
    <source>
        <dbReference type="Proteomes" id="UP000199645"/>
    </source>
</evidence>
<dbReference type="Proteomes" id="UP000199645">
    <property type="component" value="Unassembled WGS sequence"/>
</dbReference>
<dbReference type="RefSeq" id="WP_093615060.1">
    <property type="nucleotide sequence ID" value="NZ_BOMT01000023.1"/>
</dbReference>
<name>A0A1I2G364_9ACTN</name>
<feature type="signal peptide" evidence="1">
    <location>
        <begin position="1"/>
        <end position="43"/>
    </location>
</feature>
<protein>
    <recommendedName>
        <fullName evidence="4">SipW-cognate class signal peptide</fullName>
    </recommendedName>
</protein>
<organism evidence="2 3">
    <name type="scientific">Actinoplanes philippinensis</name>
    <dbReference type="NCBI Taxonomy" id="35752"/>
    <lineage>
        <taxon>Bacteria</taxon>
        <taxon>Bacillati</taxon>
        <taxon>Actinomycetota</taxon>
        <taxon>Actinomycetes</taxon>
        <taxon>Micromonosporales</taxon>
        <taxon>Micromonosporaceae</taxon>
        <taxon>Actinoplanes</taxon>
    </lineage>
</organism>
<proteinExistence type="predicted"/>
<sequence>MSLHVSDAAVTAQAKQMAKKRSRKYVVAAAGLATVLAAGGAWAAMQVTGDGTASATAYQEQQLTITDAAFSGPLFPGGKIDLTFKVTNPNPFKVKVRTIGLKQGSPPAITCKQGEDKYLSGPIGAAGTSFTIPAADQTVIDANGATGTVTIKNAVQLSNDATKGCALTLPFTITGESLPS</sequence>
<dbReference type="AlphaFoldDB" id="A0A1I2G364"/>
<reference evidence="2 3" key="1">
    <citation type="submission" date="2016-10" db="EMBL/GenBank/DDBJ databases">
        <authorList>
            <person name="de Groot N.N."/>
        </authorList>
    </citation>
    <scope>NUCLEOTIDE SEQUENCE [LARGE SCALE GENOMIC DNA]</scope>
    <source>
        <strain evidence="2 3">DSM 43019</strain>
    </source>
</reference>
<dbReference type="EMBL" id="FONV01000006">
    <property type="protein sequence ID" value="SFF11579.1"/>
    <property type="molecule type" value="Genomic_DNA"/>
</dbReference>
<evidence type="ECO:0000256" key="1">
    <source>
        <dbReference type="SAM" id="SignalP"/>
    </source>
</evidence>
<accession>A0A1I2G364</accession>
<evidence type="ECO:0000313" key="2">
    <source>
        <dbReference type="EMBL" id="SFF11579.1"/>
    </source>
</evidence>
<keyword evidence="1" id="KW-0732">Signal</keyword>
<keyword evidence="3" id="KW-1185">Reference proteome</keyword>
<feature type="chain" id="PRO_5011623930" description="SipW-cognate class signal peptide" evidence="1">
    <location>
        <begin position="44"/>
        <end position="180"/>
    </location>
</feature>